<protein>
    <submittedName>
        <fullName evidence="1">Uncharacterized protein</fullName>
    </submittedName>
</protein>
<accession>A0A4Q7VYN5</accession>
<keyword evidence="2" id="KW-1185">Reference proteome</keyword>
<organism evidence="1 2">
    <name type="scientific">Kribbella rubisoli</name>
    <dbReference type="NCBI Taxonomy" id="3075929"/>
    <lineage>
        <taxon>Bacteria</taxon>
        <taxon>Bacillati</taxon>
        <taxon>Actinomycetota</taxon>
        <taxon>Actinomycetes</taxon>
        <taxon>Propionibacteriales</taxon>
        <taxon>Kribbellaceae</taxon>
        <taxon>Kribbella</taxon>
    </lineage>
</organism>
<evidence type="ECO:0000313" key="2">
    <source>
        <dbReference type="Proteomes" id="UP000292027"/>
    </source>
</evidence>
<reference evidence="1 2" key="1">
    <citation type="journal article" date="2015" name="Stand. Genomic Sci.">
        <title>Genomic Encyclopedia of Bacterial and Archaeal Type Strains, Phase III: the genomes of soil and plant-associated and newly described type strains.</title>
        <authorList>
            <person name="Whitman W.B."/>
            <person name="Woyke T."/>
            <person name="Klenk H.P."/>
            <person name="Zhou Y."/>
            <person name="Lilburn T.G."/>
            <person name="Beck B.J."/>
            <person name="De Vos P."/>
            <person name="Vandamme P."/>
            <person name="Eisen J.A."/>
            <person name="Garrity G."/>
            <person name="Hugenholtz P."/>
            <person name="Kyrpides N.C."/>
        </authorList>
    </citation>
    <scope>NUCLEOTIDE SEQUENCE [LARGE SCALE GENOMIC DNA]</scope>
    <source>
        <strain evidence="1 2">VKM Ac-2540</strain>
    </source>
</reference>
<name>A0A4Q7VYN5_9ACTN</name>
<evidence type="ECO:0000313" key="1">
    <source>
        <dbReference type="EMBL" id="RZU01892.1"/>
    </source>
</evidence>
<dbReference type="RefSeq" id="WP_130450017.1">
    <property type="nucleotide sequence ID" value="NZ_SHKR01000018.1"/>
</dbReference>
<comment type="caution">
    <text evidence="1">The sequence shown here is derived from an EMBL/GenBank/DDBJ whole genome shotgun (WGS) entry which is preliminary data.</text>
</comment>
<dbReference type="Proteomes" id="UP000292027">
    <property type="component" value="Unassembled WGS sequence"/>
</dbReference>
<proteinExistence type="predicted"/>
<dbReference type="EMBL" id="SHKR01000018">
    <property type="protein sequence ID" value="RZU01892.1"/>
    <property type="molecule type" value="Genomic_DNA"/>
</dbReference>
<dbReference type="AlphaFoldDB" id="A0A4Q7VYN5"/>
<dbReference type="OrthoDB" id="678049at2"/>
<gene>
    <name evidence="1" type="ORF">EV645_7996</name>
</gene>
<sequence>MNDLHDDVFAISPDIRYVAAAQGQQLVMRSRPDLQNASSGNSDLYEELLVNPTLLTLATRRGNIDCGGLRYLIVAYGHFEMLVIPTSGGHVGVGFELDANPTGYLHTIFSVMTNHGQPAV</sequence>